<dbReference type="GO" id="GO:0004856">
    <property type="term" value="F:D-xylulokinase activity"/>
    <property type="evidence" value="ECO:0007669"/>
    <property type="project" value="UniProtKB-UniRule"/>
</dbReference>
<dbReference type="PANTHER" id="PTHR43095:SF5">
    <property type="entry name" value="XYLULOSE KINASE"/>
    <property type="match status" value="1"/>
</dbReference>
<evidence type="ECO:0000256" key="4">
    <source>
        <dbReference type="ARBA" id="ARBA00022741"/>
    </source>
</evidence>
<evidence type="ECO:0000313" key="12">
    <source>
        <dbReference type="EMBL" id="MDA0566253.1"/>
    </source>
</evidence>
<evidence type="ECO:0000259" key="11">
    <source>
        <dbReference type="Pfam" id="PF02782"/>
    </source>
</evidence>
<dbReference type="InterPro" id="IPR000577">
    <property type="entry name" value="Carb_kinase_FGGY"/>
</dbReference>
<keyword evidence="3 8" id="KW-0808">Transferase</keyword>
<dbReference type="PIRSF" id="PIRSF000538">
    <property type="entry name" value="GlpK"/>
    <property type="match status" value="1"/>
</dbReference>
<feature type="site" description="Important for activity" evidence="8">
    <location>
        <position position="7"/>
    </location>
</feature>
<dbReference type="SUPFAM" id="SSF53067">
    <property type="entry name" value="Actin-like ATPase domain"/>
    <property type="match status" value="2"/>
</dbReference>
<feature type="binding site" evidence="8">
    <location>
        <begin position="69"/>
        <end position="70"/>
    </location>
    <ligand>
        <name>substrate</name>
    </ligand>
</feature>
<dbReference type="GO" id="GO:0005524">
    <property type="term" value="F:ATP binding"/>
    <property type="evidence" value="ECO:0007669"/>
    <property type="project" value="UniProtKB-UniRule"/>
</dbReference>
<evidence type="ECO:0000256" key="2">
    <source>
        <dbReference type="ARBA" id="ARBA00022629"/>
    </source>
</evidence>
<dbReference type="PROSITE" id="PS00933">
    <property type="entry name" value="FGGY_KINASES_1"/>
    <property type="match status" value="1"/>
</dbReference>
<name>A0A9X3NQ43_9ACTN</name>
<dbReference type="NCBIfam" id="TIGR01312">
    <property type="entry name" value="XylB"/>
    <property type="match status" value="1"/>
</dbReference>
<dbReference type="RefSeq" id="WP_270073511.1">
    <property type="nucleotide sequence ID" value="NZ_JAJAQC010000032.1"/>
</dbReference>
<evidence type="ECO:0000259" key="10">
    <source>
        <dbReference type="Pfam" id="PF00370"/>
    </source>
</evidence>
<dbReference type="CDD" id="cd07809">
    <property type="entry name" value="ASKHA_NBD_FGGY_BaXK-like"/>
    <property type="match status" value="1"/>
</dbReference>
<sequence length="468" mass="47412">MLVAGVDSSTQGTKIVVRRADTGEPVRAAQAPHPDGTEIDPRHWWEALLGACGDGMLEGVAAIGVAAQQHGMVALDADGAVVRPALLWNDTRSAGAARDLVAELGGPQAWARAVGSVPVASLTVTKLRWLAEHEPANAARVERVLLPHDWLTWRLTGGGGAEALTDRGDASGTGYYSPADGAYRPDLLRAAFGRDLAVPRVAAPSESAGPVRAAGLPAIGTVSVGTGDNMAAALGLGAGPGDVVVSLGTSGTAFAVAEEPTFDASGLVTGFADATGRFLPLVCTLNAARVIDAGARMLGVDLAEFGRLALEAPPGAGGLTLLPYLDGERTPNLPDAAGRLDGLTRANLTPPAIARAFVEGMLCGLADAVDALTAQGVPVRRVLLIGGAARSAAVRAVAPQVLGRPVVVPEPGEYVADGAARQAAWALAGTPEPPEWGGTAAAEVYEADPVPGVRERYAEVRAGLTGAA</sequence>
<comment type="catalytic activity">
    <reaction evidence="8 9">
        <text>D-xylulose + ATP = D-xylulose 5-phosphate + ADP + H(+)</text>
        <dbReference type="Rhea" id="RHEA:10964"/>
        <dbReference type="ChEBI" id="CHEBI:15378"/>
        <dbReference type="ChEBI" id="CHEBI:17140"/>
        <dbReference type="ChEBI" id="CHEBI:30616"/>
        <dbReference type="ChEBI" id="CHEBI:57737"/>
        <dbReference type="ChEBI" id="CHEBI:456216"/>
        <dbReference type="EC" id="2.7.1.17"/>
    </reaction>
</comment>
<keyword evidence="7 8" id="KW-0119">Carbohydrate metabolism</keyword>
<comment type="caution">
    <text evidence="12">The sequence shown here is derived from an EMBL/GenBank/DDBJ whole genome shotgun (WGS) entry which is preliminary data.</text>
</comment>
<comment type="function">
    <text evidence="8">Catalyzes the phosphorylation of D-xylulose to D-xylulose 5-phosphate.</text>
</comment>
<dbReference type="InterPro" id="IPR018485">
    <property type="entry name" value="FGGY_C"/>
</dbReference>
<gene>
    <name evidence="8 9 12" type="primary">xylB</name>
    <name evidence="12" type="ORF">LG943_18300</name>
</gene>
<proteinExistence type="inferred from homology"/>
<dbReference type="InterPro" id="IPR006000">
    <property type="entry name" value="Xylulokinase"/>
</dbReference>
<dbReference type="Pfam" id="PF02782">
    <property type="entry name" value="FGGY_C"/>
    <property type="match status" value="1"/>
</dbReference>
<evidence type="ECO:0000256" key="7">
    <source>
        <dbReference type="ARBA" id="ARBA00023277"/>
    </source>
</evidence>
<dbReference type="GO" id="GO:0005998">
    <property type="term" value="P:xylulose catabolic process"/>
    <property type="evidence" value="ECO:0007669"/>
    <property type="project" value="UniProtKB-UniRule"/>
</dbReference>
<keyword evidence="6 8" id="KW-0067">ATP-binding</keyword>
<keyword evidence="13" id="KW-1185">Reference proteome</keyword>
<dbReference type="Proteomes" id="UP001140076">
    <property type="component" value="Unassembled WGS sequence"/>
</dbReference>
<keyword evidence="5 8" id="KW-0418">Kinase</keyword>
<dbReference type="InterPro" id="IPR018484">
    <property type="entry name" value="FGGY_N"/>
</dbReference>
<feature type="active site" description="Proton acceptor" evidence="8">
    <location>
        <position position="228"/>
    </location>
</feature>
<evidence type="ECO:0000313" key="13">
    <source>
        <dbReference type="Proteomes" id="UP001140076"/>
    </source>
</evidence>
<dbReference type="EC" id="2.7.1.17" evidence="8 9"/>
<accession>A0A9X3NQ43</accession>
<dbReference type="Gene3D" id="3.30.420.40">
    <property type="match status" value="2"/>
</dbReference>
<evidence type="ECO:0000256" key="9">
    <source>
        <dbReference type="RuleBase" id="RU364073"/>
    </source>
</evidence>
<organism evidence="12 13">
    <name type="scientific">Streptomonospora mangrovi</name>
    <dbReference type="NCBI Taxonomy" id="2883123"/>
    <lineage>
        <taxon>Bacteria</taxon>
        <taxon>Bacillati</taxon>
        <taxon>Actinomycetota</taxon>
        <taxon>Actinomycetes</taxon>
        <taxon>Streptosporangiales</taxon>
        <taxon>Nocardiopsidaceae</taxon>
        <taxon>Streptomonospora</taxon>
    </lineage>
</organism>
<dbReference type="EMBL" id="JAJAQC010000032">
    <property type="protein sequence ID" value="MDA0566253.1"/>
    <property type="molecule type" value="Genomic_DNA"/>
</dbReference>
<comment type="similarity">
    <text evidence="1 8 9">Belongs to the FGGY kinase family.</text>
</comment>
<dbReference type="AlphaFoldDB" id="A0A9X3NQ43"/>
<evidence type="ECO:0000256" key="6">
    <source>
        <dbReference type="ARBA" id="ARBA00022840"/>
    </source>
</evidence>
<dbReference type="HAMAP" id="MF_02220">
    <property type="entry name" value="XylB"/>
    <property type="match status" value="1"/>
</dbReference>
<dbReference type="PANTHER" id="PTHR43095">
    <property type="entry name" value="SUGAR KINASE"/>
    <property type="match status" value="1"/>
</dbReference>
<keyword evidence="2 8" id="KW-0859">Xylose metabolism</keyword>
<dbReference type="GO" id="GO:0042732">
    <property type="term" value="P:D-xylose metabolic process"/>
    <property type="evidence" value="ECO:0007669"/>
    <property type="project" value="UniProtKB-KW"/>
</dbReference>
<feature type="domain" description="Carbohydrate kinase FGGY N-terminal" evidence="10">
    <location>
        <begin position="5"/>
        <end position="235"/>
    </location>
</feature>
<evidence type="ECO:0000256" key="8">
    <source>
        <dbReference type="HAMAP-Rule" id="MF_02220"/>
    </source>
</evidence>
<reference evidence="12" key="1">
    <citation type="submission" date="2021-10" db="EMBL/GenBank/DDBJ databases">
        <title>Streptomonospora sp. nov., isolated from mangrove soil.</title>
        <authorList>
            <person name="Chen X."/>
            <person name="Ge X."/>
            <person name="Liu W."/>
        </authorList>
    </citation>
    <scope>NUCLEOTIDE SEQUENCE</scope>
    <source>
        <strain evidence="12">S1-112</strain>
    </source>
</reference>
<evidence type="ECO:0000256" key="3">
    <source>
        <dbReference type="ARBA" id="ARBA00022679"/>
    </source>
</evidence>
<evidence type="ECO:0000256" key="1">
    <source>
        <dbReference type="ARBA" id="ARBA00009156"/>
    </source>
</evidence>
<dbReference type="InterPro" id="IPR018483">
    <property type="entry name" value="Carb_kinase_FGGY_CS"/>
</dbReference>
<dbReference type="InterPro" id="IPR043129">
    <property type="entry name" value="ATPase_NBD"/>
</dbReference>
<dbReference type="Pfam" id="PF00370">
    <property type="entry name" value="FGGY_N"/>
    <property type="match status" value="1"/>
</dbReference>
<protein>
    <recommendedName>
        <fullName evidence="8 9">Xylulose kinase</fullName>
        <shortName evidence="8 9">Xylulokinase</shortName>
        <ecNumber evidence="8 9">2.7.1.17</ecNumber>
    </recommendedName>
</protein>
<evidence type="ECO:0000256" key="5">
    <source>
        <dbReference type="ARBA" id="ARBA00022777"/>
    </source>
</evidence>
<feature type="domain" description="Carbohydrate kinase FGGY C-terminal" evidence="11">
    <location>
        <begin position="244"/>
        <end position="427"/>
    </location>
</feature>
<keyword evidence="4 8" id="KW-0547">Nucleotide-binding</keyword>
<dbReference type="InterPro" id="IPR050406">
    <property type="entry name" value="FGGY_Carb_Kinase"/>
</dbReference>